<evidence type="ECO:0000256" key="5">
    <source>
        <dbReference type="PROSITE-ProRule" id="PRU00277"/>
    </source>
</evidence>
<dbReference type="Gene3D" id="3.10.50.40">
    <property type="match status" value="1"/>
</dbReference>
<evidence type="ECO:0000256" key="2">
    <source>
        <dbReference type="ARBA" id="ARBA00006577"/>
    </source>
</evidence>
<evidence type="ECO:0000256" key="6">
    <source>
        <dbReference type="RuleBase" id="RU003915"/>
    </source>
</evidence>
<dbReference type="PANTHER" id="PTHR43811">
    <property type="entry name" value="FKBP-TYPE PEPTIDYL-PROLYL CIS-TRANS ISOMERASE FKPA"/>
    <property type="match status" value="1"/>
</dbReference>
<keyword evidence="9" id="KW-1185">Reference proteome</keyword>
<evidence type="ECO:0000313" key="9">
    <source>
        <dbReference type="Proteomes" id="UP000231134"/>
    </source>
</evidence>
<evidence type="ECO:0000256" key="1">
    <source>
        <dbReference type="ARBA" id="ARBA00000971"/>
    </source>
</evidence>
<dbReference type="InterPro" id="IPR046357">
    <property type="entry name" value="PPIase_dom_sf"/>
</dbReference>
<evidence type="ECO:0000259" key="7">
    <source>
        <dbReference type="PROSITE" id="PS50059"/>
    </source>
</evidence>
<dbReference type="SUPFAM" id="SSF54534">
    <property type="entry name" value="FKBP-like"/>
    <property type="match status" value="1"/>
</dbReference>
<reference evidence="8 9" key="1">
    <citation type="submission" date="2017-11" db="EMBL/GenBank/DDBJ databases">
        <title>Animal gut microbial communities from fecal samples from Wisconsin, USA.</title>
        <authorList>
            <person name="Neumann A."/>
        </authorList>
    </citation>
    <scope>NUCLEOTIDE SEQUENCE [LARGE SCALE GENOMIC DNA]</scope>
    <source>
        <strain evidence="8 9">UWS3</strain>
    </source>
</reference>
<dbReference type="GO" id="GO:0003755">
    <property type="term" value="F:peptidyl-prolyl cis-trans isomerase activity"/>
    <property type="evidence" value="ECO:0007669"/>
    <property type="project" value="UniProtKB-UniRule"/>
</dbReference>
<dbReference type="Gene3D" id="1.10.287.460">
    <property type="entry name" value="Peptidyl-prolyl cis-trans isomerase, FKBP-type, N-terminal domain"/>
    <property type="match status" value="1"/>
</dbReference>
<accession>A0A2M9A6D0</accession>
<dbReference type="InterPro" id="IPR036944">
    <property type="entry name" value="PPIase_FKBP_N_sf"/>
</dbReference>
<feature type="domain" description="PPIase FKBP-type" evidence="7">
    <location>
        <begin position="150"/>
        <end position="236"/>
    </location>
</feature>
<keyword evidence="4 5" id="KW-0413">Isomerase</keyword>
<protein>
    <recommendedName>
        <fullName evidence="6">Peptidyl-prolyl cis-trans isomerase</fullName>
        <ecNumber evidence="6">5.2.1.8</ecNumber>
    </recommendedName>
</protein>
<keyword evidence="3 5" id="KW-0697">Rotamase</keyword>
<dbReference type="PANTHER" id="PTHR43811:SF19">
    <property type="entry name" value="39 KDA FK506-BINDING NUCLEAR PROTEIN"/>
    <property type="match status" value="1"/>
</dbReference>
<dbReference type="RefSeq" id="WP_100426772.1">
    <property type="nucleotide sequence ID" value="NZ_PGEX01000001.1"/>
</dbReference>
<dbReference type="PROSITE" id="PS50059">
    <property type="entry name" value="FKBP_PPIASE"/>
    <property type="match status" value="1"/>
</dbReference>
<organism evidence="8 9">
    <name type="scientific">Hallerella succinigenes</name>
    <dbReference type="NCBI Taxonomy" id="1896222"/>
    <lineage>
        <taxon>Bacteria</taxon>
        <taxon>Pseudomonadati</taxon>
        <taxon>Fibrobacterota</taxon>
        <taxon>Fibrobacteria</taxon>
        <taxon>Fibrobacterales</taxon>
        <taxon>Fibrobacteraceae</taxon>
        <taxon>Hallerella</taxon>
    </lineage>
</organism>
<dbReference type="AlphaFoldDB" id="A0A2M9A6D0"/>
<evidence type="ECO:0000256" key="4">
    <source>
        <dbReference type="ARBA" id="ARBA00023235"/>
    </source>
</evidence>
<comment type="catalytic activity">
    <reaction evidence="1 5 6">
        <text>[protein]-peptidylproline (omega=180) = [protein]-peptidylproline (omega=0)</text>
        <dbReference type="Rhea" id="RHEA:16237"/>
        <dbReference type="Rhea" id="RHEA-COMP:10747"/>
        <dbReference type="Rhea" id="RHEA-COMP:10748"/>
        <dbReference type="ChEBI" id="CHEBI:83833"/>
        <dbReference type="ChEBI" id="CHEBI:83834"/>
        <dbReference type="EC" id="5.2.1.8"/>
    </reaction>
</comment>
<dbReference type="Pfam" id="PF00254">
    <property type="entry name" value="FKBP_C"/>
    <property type="match status" value="1"/>
</dbReference>
<gene>
    <name evidence="8" type="ORF">BGX16_1168</name>
</gene>
<comment type="caution">
    <text evidence="8">The sequence shown here is derived from an EMBL/GenBank/DDBJ whole genome shotgun (WGS) entry which is preliminary data.</text>
</comment>
<dbReference type="GO" id="GO:0006457">
    <property type="term" value="P:protein folding"/>
    <property type="evidence" value="ECO:0007669"/>
    <property type="project" value="InterPro"/>
</dbReference>
<proteinExistence type="inferred from homology"/>
<dbReference type="FunFam" id="3.10.50.40:FF:000006">
    <property type="entry name" value="Peptidyl-prolyl cis-trans isomerase"/>
    <property type="match status" value="1"/>
</dbReference>
<dbReference type="OrthoDB" id="9812109at2"/>
<comment type="similarity">
    <text evidence="2 6">Belongs to the FKBP-type PPIase family.</text>
</comment>
<evidence type="ECO:0000256" key="3">
    <source>
        <dbReference type="ARBA" id="ARBA00023110"/>
    </source>
</evidence>
<dbReference type="EC" id="5.2.1.8" evidence="6"/>
<sequence>MKKWIALGLCAAFLAGCNEIGDKSALVTEKDNYSYALGANFGMQAHGQLVARDSIELDLNAFFRGFKDRYYQDSSKYLLNDSAVIAVLNEFSQKLQHKKIAKDSAVAAQNLADQEAFLAKNKTAEGVITTESGLQYKVITEGNGEIPTDSSIVTVHYAGKLLDGKEFDSSIKRGQPAEFPVKAVIPGWTELLKTMKVGTKVEAWIPSNLGYGPNGRQPMIPGNSLLVFEVELLGVKAPAASAH</sequence>
<evidence type="ECO:0000313" key="8">
    <source>
        <dbReference type="EMBL" id="PJJ41208.1"/>
    </source>
</evidence>
<dbReference type="InterPro" id="IPR000774">
    <property type="entry name" value="PPIase_FKBP_N"/>
</dbReference>
<dbReference type="InterPro" id="IPR001179">
    <property type="entry name" value="PPIase_FKBP_dom"/>
</dbReference>
<dbReference type="PROSITE" id="PS51257">
    <property type="entry name" value="PROKAR_LIPOPROTEIN"/>
    <property type="match status" value="1"/>
</dbReference>
<dbReference type="EMBL" id="PGEX01000001">
    <property type="protein sequence ID" value="PJJ41208.1"/>
    <property type="molecule type" value="Genomic_DNA"/>
</dbReference>
<name>A0A2M9A6D0_9BACT</name>
<dbReference type="Proteomes" id="UP000231134">
    <property type="component" value="Unassembled WGS sequence"/>
</dbReference>
<dbReference type="Pfam" id="PF01346">
    <property type="entry name" value="FKBP_N"/>
    <property type="match status" value="1"/>
</dbReference>